<name>A0A1D8JJK4_9BACL</name>
<evidence type="ECO:0000313" key="2">
    <source>
        <dbReference type="EMBL" id="AOV08897.1"/>
    </source>
</evidence>
<feature type="transmembrane region" description="Helical" evidence="1">
    <location>
        <begin position="158"/>
        <end position="182"/>
    </location>
</feature>
<feature type="transmembrane region" description="Helical" evidence="1">
    <location>
        <begin position="103"/>
        <end position="124"/>
    </location>
</feature>
<protein>
    <recommendedName>
        <fullName evidence="4">YitT family protein</fullName>
    </recommendedName>
</protein>
<reference evidence="2 3" key="1">
    <citation type="submission" date="2016-09" db="EMBL/GenBank/DDBJ databases">
        <title>Complete genome sequence of the Lysinibacillus sphaericus LMG 22257, a specie of Bacillus with ureolytic activity that can effectively biodeposit calcium carbonate.</title>
        <authorList>
            <person name="Yan W."/>
        </authorList>
    </citation>
    <scope>NUCLEOTIDE SEQUENCE [LARGE SCALE GENOMIC DNA]</scope>
    <source>
        <strain evidence="2 3">LMG 22257</strain>
    </source>
</reference>
<dbReference type="PANTHER" id="PTHR40078:SF1">
    <property type="entry name" value="INTEGRAL MEMBRANE PROTEIN"/>
    <property type="match status" value="1"/>
</dbReference>
<evidence type="ECO:0000256" key="1">
    <source>
        <dbReference type="SAM" id="Phobius"/>
    </source>
</evidence>
<feature type="transmembrane region" description="Helical" evidence="1">
    <location>
        <begin position="9"/>
        <end position="27"/>
    </location>
</feature>
<keyword evidence="1" id="KW-0472">Membrane</keyword>
<keyword evidence="3" id="KW-1185">Reference proteome</keyword>
<keyword evidence="1" id="KW-1133">Transmembrane helix</keyword>
<dbReference type="Proteomes" id="UP000185746">
    <property type="component" value="Chromosome"/>
</dbReference>
<dbReference type="PANTHER" id="PTHR40078">
    <property type="entry name" value="INTEGRAL MEMBRANE PROTEIN-RELATED"/>
    <property type="match status" value="1"/>
</dbReference>
<dbReference type="AlphaFoldDB" id="A0A1D8JJK4"/>
<sequence length="210" mass="23158">MKKTEMWRWIFYLGGLIIVALGISMTIKGYKLGIGPWDVFHVGLYKNFGLTIGTWSILTGLAIIGGTAIFIREWPKIGTWLNMLLLGIFIDIFNWLIPDYESLVAQTIIFVVGVVVMGYGAGIYMSPNIGAGPRDSLMLVFVEKFGGSIKRMRTMIEVAVAAIGWLLGGPVGVGTVIIAFLIGQFVHYTLPQAKSLLLKITGKTEEEILW</sequence>
<dbReference type="Pfam" id="PF19700">
    <property type="entry name" value="DUF6198"/>
    <property type="match status" value="1"/>
</dbReference>
<dbReference type="EMBL" id="CP017560">
    <property type="protein sequence ID" value="AOV08897.1"/>
    <property type="molecule type" value="Genomic_DNA"/>
</dbReference>
<feature type="transmembrane region" description="Helical" evidence="1">
    <location>
        <begin position="47"/>
        <end position="71"/>
    </location>
</feature>
<evidence type="ECO:0008006" key="4">
    <source>
        <dbReference type="Google" id="ProtNLM"/>
    </source>
</evidence>
<dbReference type="RefSeq" id="WP_075529063.1">
    <property type="nucleotide sequence ID" value="NZ_CP017560.1"/>
</dbReference>
<organism evidence="2 3">
    <name type="scientific">Sporosarcina ureilytica</name>
    <dbReference type="NCBI Taxonomy" id="298596"/>
    <lineage>
        <taxon>Bacteria</taxon>
        <taxon>Bacillati</taxon>
        <taxon>Bacillota</taxon>
        <taxon>Bacilli</taxon>
        <taxon>Bacillales</taxon>
        <taxon>Caryophanaceae</taxon>
        <taxon>Sporosarcina</taxon>
    </lineage>
</organism>
<keyword evidence="1" id="KW-0812">Transmembrane</keyword>
<evidence type="ECO:0000313" key="3">
    <source>
        <dbReference type="Proteomes" id="UP000185746"/>
    </source>
</evidence>
<dbReference type="InterPro" id="IPR038750">
    <property type="entry name" value="YczE/YyaS-like"/>
</dbReference>
<feature type="transmembrane region" description="Helical" evidence="1">
    <location>
        <begin position="78"/>
        <end position="97"/>
    </location>
</feature>
<accession>A0A1D8JJK4</accession>
<gene>
    <name evidence="2" type="ORF">BI350_15965</name>
</gene>
<dbReference type="KEGG" id="surl:BI350_15965"/>
<proteinExistence type="predicted"/>